<dbReference type="EMBL" id="JAAVJC010000317">
    <property type="protein sequence ID" value="NJQ17475.1"/>
    <property type="molecule type" value="Genomic_DNA"/>
</dbReference>
<feature type="compositionally biased region" description="Low complexity" evidence="1">
    <location>
        <begin position="59"/>
        <end position="70"/>
    </location>
</feature>
<accession>A0ABX1CEF4</accession>
<evidence type="ECO:0000313" key="4">
    <source>
        <dbReference type="Proteomes" id="UP000727056"/>
    </source>
</evidence>
<reference evidence="3 4" key="1">
    <citation type="submission" date="2020-03" db="EMBL/GenBank/DDBJ databases">
        <title>Draft genome of Streptomyces sp. ventii, isolated from the Axial Seamount in the Pacific Ocean, and resequencing of the two type strains Streptomyces lonarensis strain NCL 716 and Streptomyces bohaiensis strain 11A07.</title>
        <authorList>
            <person name="Loughran R.M."/>
            <person name="Pfannmuller K.M."/>
            <person name="Wasson B.J."/>
            <person name="Deadmond M.C."/>
            <person name="Paddock B.E."/>
            <person name="Koyack M.J."/>
            <person name="Gallegos D.A."/>
            <person name="Mitchell E.A."/>
            <person name="Ushijima B."/>
            <person name="Saw J.H."/>
            <person name="Mcphail K.L."/>
            <person name="Videau P."/>
        </authorList>
    </citation>
    <scope>NUCLEOTIDE SEQUENCE [LARGE SCALE GENOMIC DNA]</scope>
    <source>
        <strain evidence="3 4">11A07</strain>
    </source>
</reference>
<keyword evidence="4" id="KW-1185">Reference proteome</keyword>
<organism evidence="3 4">
    <name type="scientific">Streptomyces bohaiensis</name>
    <dbReference type="NCBI Taxonomy" id="1431344"/>
    <lineage>
        <taxon>Bacteria</taxon>
        <taxon>Bacillati</taxon>
        <taxon>Actinomycetota</taxon>
        <taxon>Actinomycetes</taxon>
        <taxon>Kitasatosporales</taxon>
        <taxon>Streptomycetaceae</taxon>
        <taxon>Streptomyces</taxon>
    </lineage>
</organism>
<name>A0ABX1CEF4_9ACTN</name>
<comment type="caution">
    <text evidence="3">The sequence shown here is derived from an EMBL/GenBank/DDBJ whole genome shotgun (WGS) entry which is preliminary data.</text>
</comment>
<feature type="chain" id="PRO_5045775096" evidence="2">
    <location>
        <begin position="34"/>
        <end position="95"/>
    </location>
</feature>
<evidence type="ECO:0000256" key="1">
    <source>
        <dbReference type="SAM" id="MobiDB-lite"/>
    </source>
</evidence>
<keyword evidence="2" id="KW-0732">Signal</keyword>
<proteinExistence type="predicted"/>
<dbReference type="Proteomes" id="UP000727056">
    <property type="component" value="Unassembled WGS sequence"/>
</dbReference>
<feature type="compositionally biased region" description="Basic and acidic residues" evidence="1">
    <location>
        <begin position="42"/>
        <end position="53"/>
    </location>
</feature>
<gene>
    <name evidence="3" type="ORF">HCN52_21700</name>
</gene>
<evidence type="ECO:0000313" key="3">
    <source>
        <dbReference type="EMBL" id="NJQ17475.1"/>
    </source>
</evidence>
<feature type="signal peptide" evidence="2">
    <location>
        <begin position="1"/>
        <end position="33"/>
    </location>
</feature>
<feature type="region of interest" description="Disordered" evidence="1">
    <location>
        <begin position="35"/>
        <end position="70"/>
    </location>
</feature>
<protein>
    <submittedName>
        <fullName evidence="3">Uncharacterized protein</fullName>
    </submittedName>
</protein>
<feature type="non-terminal residue" evidence="3">
    <location>
        <position position="95"/>
    </location>
</feature>
<evidence type="ECO:0000256" key="2">
    <source>
        <dbReference type="SAM" id="SignalP"/>
    </source>
</evidence>
<sequence>MMRRQQTAHRRAARLAGPVLTGAVLIGTVSALATPAAAAHGGHADQDGSERPDPGGAPPGAEGAGAQQDPWAALDFEDAPPDTARATGADALTGA</sequence>
<feature type="region of interest" description="Disordered" evidence="1">
    <location>
        <begin position="76"/>
        <end position="95"/>
    </location>
</feature>